<dbReference type="PANTHER" id="PTHR30329">
    <property type="entry name" value="STATOR ELEMENT OF FLAGELLAR MOTOR COMPLEX"/>
    <property type="match status" value="1"/>
</dbReference>
<dbReference type="PANTHER" id="PTHR30329:SF21">
    <property type="entry name" value="LIPOPROTEIN YIAD-RELATED"/>
    <property type="match status" value="1"/>
</dbReference>
<feature type="chain" id="PRO_5009138961" description="OmpA-like domain-containing protein" evidence="6">
    <location>
        <begin position="28"/>
        <end position="188"/>
    </location>
</feature>
<gene>
    <name evidence="8" type="ORF">AUC68_00675</name>
</gene>
<dbReference type="GO" id="GO:0009279">
    <property type="term" value="C:cell outer membrane"/>
    <property type="evidence" value="ECO:0007669"/>
    <property type="project" value="UniProtKB-SubCell"/>
</dbReference>
<dbReference type="OrthoDB" id="9809164at2"/>
<comment type="subcellular location">
    <subcellularLocation>
        <location evidence="1">Cell outer membrane</location>
    </subcellularLocation>
</comment>
<dbReference type="EMBL" id="LPWG01000007">
    <property type="protein sequence ID" value="ODS00326.1"/>
    <property type="molecule type" value="Genomic_DNA"/>
</dbReference>
<dbReference type="PRINTS" id="PR01021">
    <property type="entry name" value="OMPADOMAIN"/>
</dbReference>
<name>A0A1E3W3F4_9HYPH</name>
<feature type="signal peptide" evidence="6">
    <location>
        <begin position="1"/>
        <end position="27"/>
    </location>
</feature>
<reference evidence="8 9" key="1">
    <citation type="journal article" date="2016" name="Environ. Microbiol.">
        <title>New Methyloceanibacter diversity from North Sea sediments includes methanotroph containing solely the soluble methane monooxygenase.</title>
        <authorList>
            <person name="Vekeman B."/>
            <person name="Kerckhof F.M."/>
            <person name="Cremers G."/>
            <person name="de Vos P."/>
            <person name="Vandamme P."/>
            <person name="Boon N."/>
            <person name="Op den Camp H.J."/>
            <person name="Heylen K."/>
        </authorList>
    </citation>
    <scope>NUCLEOTIDE SEQUENCE [LARGE SCALE GENOMIC DNA]</scope>
    <source>
        <strain evidence="8 9">R-67174</strain>
    </source>
</reference>
<evidence type="ECO:0000256" key="3">
    <source>
        <dbReference type="ARBA" id="ARBA00023237"/>
    </source>
</evidence>
<dbReference type="PROSITE" id="PS51257">
    <property type="entry name" value="PROKAR_LIPOPROTEIN"/>
    <property type="match status" value="1"/>
</dbReference>
<evidence type="ECO:0000313" key="8">
    <source>
        <dbReference type="EMBL" id="ODS00326.1"/>
    </source>
</evidence>
<dbReference type="InterPro" id="IPR036737">
    <property type="entry name" value="OmpA-like_sf"/>
</dbReference>
<keyword evidence="6" id="KW-0732">Signal</keyword>
<evidence type="ECO:0000256" key="2">
    <source>
        <dbReference type="ARBA" id="ARBA00023136"/>
    </source>
</evidence>
<sequence length="188" mass="19890">MRLCGGFGRAGALLGAFFLVSTLSACFAPAPQSQPREYSLGAAGSGHTGAPAARAPAKADRATPLSGSAAFAATAGDVVYFEGDSSELSAEAKATLQRQVQWLKRHPGYRILVEGHADEWGTQQHNLMLGAERAVAVKIYLETNGLRAIPIPTVSYGKERLVANCPALSCRAQNRRVRTVVTPPLAMR</sequence>
<dbReference type="InterPro" id="IPR006665">
    <property type="entry name" value="OmpA-like"/>
</dbReference>
<dbReference type="RefSeq" id="WP_069436557.1">
    <property type="nucleotide sequence ID" value="NZ_LPWG01000007.1"/>
</dbReference>
<dbReference type="InterPro" id="IPR006664">
    <property type="entry name" value="OMP_bac"/>
</dbReference>
<comment type="caution">
    <text evidence="8">The sequence shown here is derived from an EMBL/GenBank/DDBJ whole genome shotgun (WGS) entry which is preliminary data.</text>
</comment>
<dbReference type="Gene3D" id="3.30.1330.60">
    <property type="entry name" value="OmpA-like domain"/>
    <property type="match status" value="1"/>
</dbReference>
<proteinExistence type="predicted"/>
<protein>
    <recommendedName>
        <fullName evidence="7">OmpA-like domain-containing protein</fullName>
    </recommendedName>
</protein>
<keyword evidence="3" id="KW-0998">Cell outer membrane</keyword>
<evidence type="ECO:0000256" key="5">
    <source>
        <dbReference type="SAM" id="MobiDB-lite"/>
    </source>
</evidence>
<dbReference type="PROSITE" id="PS51123">
    <property type="entry name" value="OMPA_2"/>
    <property type="match status" value="1"/>
</dbReference>
<dbReference type="InterPro" id="IPR050330">
    <property type="entry name" value="Bact_OuterMem_StrucFunc"/>
</dbReference>
<feature type="region of interest" description="Disordered" evidence="5">
    <location>
        <begin position="38"/>
        <end position="58"/>
    </location>
</feature>
<keyword evidence="2 4" id="KW-0472">Membrane</keyword>
<evidence type="ECO:0000256" key="4">
    <source>
        <dbReference type="PROSITE-ProRule" id="PRU00473"/>
    </source>
</evidence>
<evidence type="ECO:0000256" key="1">
    <source>
        <dbReference type="ARBA" id="ARBA00004442"/>
    </source>
</evidence>
<evidence type="ECO:0000313" key="9">
    <source>
        <dbReference type="Proteomes" id="UP000094501"/>
    </source>
</evidence>
<dbReference type="Pfam" id="PF00691">
    <property type="entry name" value="OmpA"/>
    <property type="match status" value="1"/>
</dbReference>
<dbReference type="SUPFAM" id="SSF103088">
    <property type="entry name" value="OmpA-like"/>
    <property type="match status" value="1"/>
</dbReference>
<dbReference type="Proteomes" id="UP000094501">
    <property type="component" value="Unassembled WGS sequence"/>
</dbReference>
<accession>A0A1E3W3F4</accession>
<evidence type="ECO:0000256" key="6">
    <source>
        <dbReference type="SAM" id="SignalP"/>
    </source>
</evidence>
<dbReference type="AlphaFoldDB" id="A0A1E3W3F4"/>
<dbReference type="CDD" id="cd07185">
    <property type="entry name" value="OmpA_C-like"/>
    <property type="match status" value="1"/>
</dbReference>
<keyword evidence="9" id="KW-1185">Reference proteome</keyword>
<dbReference type="STRING" id="1774968.AUC68_00675"/>
<evidence type="ECO:0000259" key="7">
    <source>
        <dbReference type="PROSITE" id="PS51123"/>
    </source>
</evidence>
<feature type="domain" description="OmpA-like" evidence="7">
    <location>
        <begin position="68"/>
        <end position="185"/>
    </location>
</feature>
<organism evidence="8 9">
    <name type="scientific">Methyloceanibacter methanicus</name>
    <dbReference type="NCBI Taxonomy" id="1774968"/>
    <lineage>
        <taxon>Bacteria</taxon>
        <taxon>Pseudomonadati</taxon>
        <taxon>Pseudomonadota</taxon>
        <taxon>Alphaproteobacteria</taxon>
        <taxon>Hyphomicrobiales</taxon>
        <taxon>Hyphomicrobiaceae</taxon>
        <taxon>Methyloceanibacter</taxon>
    </lineage>
</organism>